<dbReference type="GO" id="GO:0097272">
    <property type="term" value="P:ammonium homeostasis"/>
    <property type="evidence" value="ECO:0007669"/>
    <property type="project" value="TreeGrafter"/>
</dbReference>
<feature type="compositionally biased region" description="Polar residues" evidence="8">
    <location>
        <begin position="448"/>
        <end position="460"/>
    </location>
</feature>
<organism evidence="11 12">
    <name type="scientific">Meloidogyne floridensis</name>
    <dbReference type="NCBI Taxonomy" id="298350"/>
    <lineage>
        <taxon>Eukaryota</taxon>
        <taxon>Metazoa</taxon>
        <taxon>Ecdysozoa</taxon>
        <taxon>Nematoda</taxon>
        <taxon>Chromadorea</taxon>
        <taxon>Rhabditida</taxon>
        <taxon>Tylenchina</taxon>
        <taxon>Tylenchomorpha</taxon>
        <taxon>Tylenchoidea</taxon>
        <taxon>Meloidogynidae</taxon>
        <taxon>Meloidogyninae</taxon>
        <taxon>Meloidogyne</taxon>
    </lineage>
</organism>
<dbReference type="InterPro" id="IPR023395">
    <property type="entry name" value="MCP_dom_sf"/>
</dbReference>
<dbReference type="Pfam" id="PF00909">
    <property type="entry name" value="Ammonium_transp"/>
    <property type="match status" value="1"/>
</dbReference>
<dbReference type="Gene3D" id="1.10.3430.10">
    <property type="entry name" value="Ammonium transporter AmtB like domains"/>
    <property type="match status" value="1"/>
</dbReference>
<dbReference type="AlphaFoldDB" id="A0A915P4K3"/>
<keyword evidence="5 9" id="KW-1133">Transmembrane helix</keyword>
<evidence type="ECO:0000256" key="7">
    <source>
        <dbReference type="ARBA" id="ARBA00023177"/>
    </source>
</evidence>
<keyword evidence="7" id="KW-0924">Ammonia transport</keyword>
<evidence type="ECO:0000256" key="8">
    <source>
        <dbReference type="SAM" id="MobiDB-lite"/>
    </source>
</evidence>
<dbReference type="InterPro" id="IPR029020">
    <property type="entry name" value="Ammonium/urea_transptr"/>
</dbReference>
<dbReference type="SUPFAM" id="SSF111352">
    <property type="entry name" value="Ammonium transporter"/>
    <property type="match status" value="1"/>
</dbReference>
<name>A0A915P4K3_9BILA</name>
<feature type="domain" description="Ammonium transporter AmtB-like" evidence="10">
    <location>
        <begin position="16"/>
        <end position="345"/>
    </location>
</feature>
<comment type="subcellular location">
    <subcellularLocation>
        <location evidence="1">Membrane</location>
        <topology evidence="1">Multi-pass membrane protein</topology>
    </subcellularLocation>
</comment>
<dbReference type="Proteomes" id="UP000887560">
    <property type="component" value="Unplaced"/>
</dbReference>
<feature type="compositionally biased region" description="Basic and acidic residues" evidence="8">
    <location>
        <begin position="496"/>
        <end position="507"/>
    </location>
</feature>
<dbReference type="InterPro" id="IPR024041">
    <property type="entry name" value="NH4_transpt_AmtB-like_dom"/>
</dbReference>
<dbReference type="PANTHER" id="PTHR11730">
    <property type="entry name" value="AMMONIUM TRANSPORTER"/>
    <property type="match status" value="1"/>
</dbReference>
<feature type="transmembrane region" description="Helical" evidence="9">
    <location>
        <begin position="127"/>
        <end position="151"/>
    </location>
</feature>
<evidence type="ECO:0000256" key="3">
    <source>
        <dbReference type="ARBA" id="ARBA00022448"/>
    </source>
</evidence>
<dbReference type="FunFam" id="1.10.3430.10:FF:000008">
    <property type="entry name" value="Ammonium transporter"/>
    <property type="match status" value="1"/>
</dbReference>
<keyword evidence="3" id="KW-0813">Transport</keyword>
<feature type="transmembrane region" description="Helical" evidence="9">
    <location>
        <begin position="85"/>
        <end position="106"/>
    </location>
</feature>
<reference evidence="12" key="1">
    <citation type="submission" date="2022-11" db="UniProtKB">
        <authorList>
            <consortium name="WormBaseParasite"/>
        </authorList>
    </citation>
    <scope>IDENTIFICATION</scope>
</reference>
<dbReference type="GO" id="GO:0008519">
    <property type="term" value="F:ammonium channel activity"/>
    <property type="evidence" value="ECO:0007669"/>
    <property type="project" value="InterPro"/>
</dbReference>
<keyword evidence="4 9" id="KW-0812">Transmembrane</keyword>
<keyword evidence="11" id="KW-1185">Reference proteome</keyword>
<evidence type="ECO:0000313" key="12">
    <source>
        <dbReference type="WBParaSite" id="scf7180000422443.g8976"/>
    </source>
</evidence>
<feature type="transmembrane region" description="Helical" evidence="9">
    <location>
        <begin position="244"/>
        <end position="263"/>
    </location>
</feature>
<comment type="similarity">
    <text evidence="2">Belongs to the ammonia transporter channel (TC 1.A.11.2) family.</text>
</comment>
<evidence type="ECO:0000259" key="10">
    <source>
        <dbReference type="Pfam" id="PF00909"/>
    </source>
</evidence>
<sequence>MLGIGYFFYNPDEAGQASDQAWHYARFFFQMSFATTTSTIVSAAMAERIRLKPYIVITYLMTLVHSITAHWVWSEDGFLHQLEVVDAAGFVHLVGGVSGLAATLYLKPRQARFGERGSAHMSNPTNALLGTFMLWWGWLAFNTGSTLGVAYNRWRLASRSAMVTLLSSIGGGCTSIIISLVSTRKCQIDLLIDGLLASLVSTTAGCHSLRPIDSIAVGAIGAALALSVYPLVERLEIDDPVGVIPVHVIGSVWGMICVGIFSYEDRETAIEDPRNKGVTGSRYGLFHGGGFELIKVQALCVVCVSAFSLIVTFLSLIIMNQFPWGLRMTKYEEQLGADLIEHGLAGHNIANYSIEKKLNKFGQGVENEVEALRNAYSIIKYVAKWKRKARLARERRAAEAATLAAETQGNNRLSIGGELSSQIPNNSDNAGSSRIRLGPLKLGGLRRPSTNIFGGSSSLSARPKSALGRRQIEREKNSLPPMRTPRDPQQQESASDIDKTSLDERLPNGKPKSTIVITPSSPTPSILQQHRILPPLRMPDVEEEAIENNNNNEDIGGSNNRQSLRRNSENNTEVNIRGGGSRSLIGRFRRGARVTPGNEDIALHESPNIQQQTVRRFQQREQQQQTPLSARSTSVVQSEGFDEQVRRADSMQALTGGATNLISRRRESAATNDSIKHGMNLFCVVLGSSGRIYFFVIKALDMPLHTSIKNREKYSHDGYCYVKDKESSDGQVLFWRCDELSTSIVNNFYLSHGFATIFTGVGGHVLQTFLHLSGGFVISEILNRYYPEVGGNIEDLKNLNNLDSYQQFRLRLRDGIRKTIQVVICSVISRPFTVVAIRQIAQLIGNETKYLPINPFQPLLLIGAEEGPPGLFSGLMPVIVNGLISVWGTTICIYGVDLAFKKFEREFQDLEQQEREVMAHSRKSFDYLVPYLLNTLRYPFEVCSTVMAVAGSGLLVSLLPYSPSFKHWSDAYDYLAPHELRRGAKFFLREETGSIRVGTDNRLYASKKHFI</sequence>
<evidence type="ECO:0000256" key="5">
    <source>
        <dbReference type="ARBA" id="ARBA00022989"/>
    </source>
</evidence>
<feature type="transmembrane region" description="Helical" evidence="9">
    <location>
        <begin position="215"/>
        <end position="232"/>
    </location>
</feature>
<feature type="region of interest" description="Disordered" evidence="8">
    <location>
        <begin position="413"/>
        <end position="530"/>
    </location>
</feature>
<accession>A0A915P4K3</accession>
<feature type="transmembrane region" description="Helical" evidence="9">
    <location>
        <begin position="27"/>
        <end position="46"/>
    </location>
</feature>
<dbReference type="GO" id="GO:0005886">
    <property type="term" value="C:plasma membrane"/>
    <property type="evidence" value="ECO:0007669"/>
    <property type="project" value="TreeGrafter"/>
</dbReference>
<dbReference type="PANTHER" id="PTHR11730:SF58">
    <property type="entry name" value="AMMONIUM TRANSPORTER"/>
    <property type="match status" value="1"/>
</dbReference>
<evidence type="ECO:0000256" key="9">
    <source>
        <dbReference type="SAM" id="Phobius"/>
    </source>
</evidence>
<dbReference type="WBParaSite" id="scf7180000422443.g8976">
    <property type="protein sequence ID" value="scf7180000422443.g8976"/>
    <property type="gene ID" value="scf7180000422443.g8976"/>
</dbReference>
<evidence type="ECO:0000256" key="4">
    <source>
        <dbReference type="ARBA" id="ARBA00022692"/>
    </source>
</evidence>
<feature type="region of interest" description="Disordered" evidence="8">
    <location>
        <begin position="548"/>
        <end position="583"/>
    </location>
</feature>
<dbReference type="Gene3D" id="1.50.40.10">
    <property type="entry name" value="Mitochondrial carrier domain"/>
    <property type="match status" value="1"/>
</dbReference>
<feature type="transmembrane region" description="Helical" evidence="9">
    <location>
        <begin position="296"/>
        <end position="318"/>
    </location>
</feature>
<keyword evidence="6 9" id="KW-0472">Membrane</keyword>
<feature type="transmembrane region" description="Helical" evidence="9">
    <location>
        <begin position="53"/>
        <end position="73"/>
    </location>
</feature>
<evidence type="ECO:0000256" key="1">
    <source>
        <dbReference type="ARBA" id="ARBA00004141"/>
    </source>
</evidence>
<feature type="compositionally biased region" description="Polar residues" evidence="8">
    <location>
        <begin position="626"/>
        <end position="637"/>
    </location>
</feature>
<feature type="transmembrane region" description="Helical" evidence="9">
    <location>
        <begin position="163"/>
        <end position="183"/>
    </location>
</feature>
<evidence type="ECO:0000256" key="2">
    <source>
        <dbReference type="ARBA" id="ARBA00005887"/>
    </source>
</evidence>
<protein>
    <submittedName>
        <fullName evidence="12">Ammonium transporter AmtB-like domain-containing protein</fullName>
    </submittedName>
</protein>
<evidence type="ECO:0000256" key="6">
    <source>
        <dbReference type="ARBA" id="ARBA00023136"/>
    </source>
</evidence>
<proteinExistence type="inferred from homology"/>
<feature type="compositionally biased region" description="Polar residues" evidence="8">
    <location>
        <begin position="515"/>
        <end position="528"/>
    </location>
</feature>
<dbReference type="SUPFAM" id="SSF103506">
    <property type="entry name" value="Mitochondrial carrier"/>
    <property type="match status" value="1"/>
</dbReference>
<feature type="region of interest" description="Disordered" evidence="8">
    <location>
        <begin position="618"/>
        <end position="639"/>
    </location>
</feature>
<feature type="compositionally biased region" description="Low complexity" evidence="8">
    <location>
        <begin position="434"/>
        <end position="447"/>
    </location>
</feature>
<evidence type="ECO:0000313" key="11">
    <source>
        <dbReference type="Proteomes" id="UP000887560"/>
    </source>
</evidence>
<feature type="compositionally biased region" description="Polar residues" evidence="8">
    <location>
        <begin position="413"/>
        <end position="432"/>
    </location>
</feature>